<evidence type="ECO:0000256" key="7">
    <source>
        <dbReference type="SAM" id="SignalP"/>
    </source>
</evidence>
<keyword evidence="4" id="KW-0964">Secreted</keyword>
<feature type="signal peptide" evidence="7">
    <location>
        <begin position="1"/>
        <end position="27"/>
    </location>
</feature>
<comment type="similarity">
    <text evidence="3">Belongs to the RxLR effector family.</text>
</comment>
<comment type="subcellular location">
    <subcellularLocation>
        <location evidence="1">Host cell</location>
    </subcellularLocation>
    <subcellularLocation>
        <location evidence="2">Secreted</location>
    </subcellularLocation>
</comment>
<dbReference type="Pfam" id="PF16810">
    <property type="entry name" value="RXLR"/>
    <property type="match status" value="1"/>
</dbReference>
<dbReference type="InterPro" id="IPR054463">
    <property type="entry name" value="PexRD54_WY"/>
</dbReference>
<feature type="domain" description="RxLR effector PexRD54 WY" evidence="8">
    <location>
        <begin position="271"/>
        <end position="310"/>
    </location>
</feature>
<evidence type="ECO:0000256" key="2">
    <source>
        <dbReference type="ARBA" id="ARBA00004613"/>
    </source>
</evidence>
<feature type="chain" id="PRO_5040819487" evidence="7">
    <location>
        <begin position="28"/>
        <end position="569"/>
    </location>
</feature>
<comment type="caution">
    <text evidence="9">The sequence shown here is derived from an EMBL/GenBank/DDBJ whole genome shotgun (WGS) entry which is preliminary data.</text>
</comment>
<keyword evidence="10" id="KW-1185">Reference proteome</keyword>
<organism evidence="9 10">
    <name type="scientific">Phytophthora lilii</name>
    <dbReference type="NCBI Taxonomy" id="2077276"/>
    <lineage>
        <taxon>Eukaryota</taxon>
        <taxon>Sar</taxon>
        <taxon>Stramenopiles</taxon>
        <taxon>Oomycota</taxon>
        <taxon>Peronosporomycetes</taxon>
        <taxon>Peronosporales</taxon>
        <taxon>Peronosporaceae</taxon>
        <taxon>Phytophthora</taxon>
    </lineage>
</organism>
<dbReference type="InterPro" id="IPR031825">
    <property type="entry name" value="RXLR"/>
</dbReference>
<evidence type="ECO:0000259" key="8">
    <source>
        <dbReference type="Pfam" id="PF22748"/>
    </source>
</evidence>
<accession>A0A9W6XNF6</accession>
<protein>
    <submittedName>
        <fullName evidence="9">Unnamed protein product</fullName>
    </submittedName>
</protein>
<evidence type="ECO:0000313" key="9">
    <source>
        <dbReference type="EMBL" id="GMF42091.1"/>
    </source>
</evidence>
<dbReference type="Pfam" id="PF22748">
    <property type="entry name" value="PexRD54_WY"/>
    <property type="match status" value="1"/>
</dbReference>
<evidence type="ECO:0000256" key="6">
    <source>
        <dbReference type="ARBA" id="ARBA00023026"/>
    </source>
</evidence>
<dbReference type="OrthoDB" id="110891at2759"/>
<evidence type="ECO:0000256" key="1">
    <source>
        <dbReference type="ARBA" id="ARBA00004340"/>
    </source>
</evidence>
<dbReference type="EMBL" id="BSXW01002372">
    <property type="protein sequence ID" value="GMF42091.1"/>
    <property type="molecule type" value="Genomic_DNA"/>
</dbReference>
<evidence type="ECO:0000313" key="10">
    <source>
        <dbReference type="Proteomes" id="UP001165083"/>
    </source>
</evidence>
<dbReference type="Proteomes" id="UP001165083">
    <property type="component" value="Unassembled WGS sequence"/>
</dbReference>
<dbReference type="PROSITE" id="PS51257">
    <property type="entry name" value="PROKAR_LIPOPROTEIN"/>
    <property type="match status" value="1"/>
</dbReference>
<reference evidence="9" key="1">
    <citation type="submission" date="2023-04" db="EMBL/GenBank/DDBJ databases">
        <title>Phytophthora lilii NBRC 32176.</title>
        <authorList>
            <person name="Ichikawa N."/>
            <person name="Sato H."/>
            <person name="Tonouchi N."/>
        </authorList>
    </citation>
    <scope>NUCLEOTIDE SEQUENCE</scope>
    <source>
        <strain evidence="9">NBRC 32176</strain>
    </source>
</reference>
<dbReference type="AlphaFoldDB" id="A0A9W6XNF6"/>
<evidence type="ECO:0000256" key="5">
    <source>
        <dbReference type="ARBA" id="ARBA00022729"/>
    </source>
</evidence>
<proteinExistence type="inferred from homology"/>
<keyword evidence="5 7" id="KW-0732">Signal</keyword>
<evidence type="ECO:0000256" key="4">
    <source>
        <dbReference type="ARBA" id="ARBA00022525"/>
    </source>
</evidence>
<name>A0A9W6XNF6_9STRA</name>
<keyword evidence="6" id="KW-0843">Virulence</keyword>
<sequence length="569" mass="63907">MAKPTTRFRSTLLLSVVALLACVPVASVAGSTSSTEPTSQSLHSDQHDVQAKRQLRSYSWEVVDADDNTTEERALEKFTTPVKNLAEKVKLKMTSDNQQATNKLFEKLNLGAVKSNVFESPQFQTWTTKVTKAYKKKPELGELAMVATLRANHDDDVVAGMITAAKDVSDTKTLADKLEEALLKTWAKDDETVDAVFKLLKLDQVKENLLQSPSLSIWAAYVTKLGKNADELLFAELKARYKTDEALASMLVSAKETSKTHLIAKRLEEIQLQNWLKDGKTAGDAFKILELNKDGNLFENTALITWVGYVRKLDKERSDKMMFAVLQAHFSDKDLARKIIVAKANSKTEGVAEGLELAQVKDWITKGMTTDKVFKILGLDNEGEKLLESPALRTLMTYFEELDRPRKTELLFSALKSRYDEAVLTTMIRTAMKSTSTRSLAQGLQGQLWLSNKVSADEAFKLLKLEREGTGILESPNLRIWISYVAKLSKNNKYDSTVINKLETSFGGDMKLARVLYSPDVKTNGVNVQILKEMQFKDWAYNKGVDPRELSKKKEFDLLEGKDLEHREA</sequence>
<gene>
    <name evidence="9" type="ORF">Plil01_001674400</name>
</gene>
<evidence type="ECO:0000256" key="3">
    <source>
        <dbReference type="ARBA" id="ARBA00010400"/>
    </source>
</evidence>